<evidence type="ECO:0000313" key="3">
    <source>
        <dbReference type="Proteomes" id="UP000265520"/>
    </source>
</evidence>
<proteinExistence type="predicted"/>
<sequence length="55" mass="6077">MRNESGSEKLELQRDNNSEVENAKGQEQQKEVEKKLSNGVKSENGGSIGSQDIEI</sequence>
<name>A0A392SL32_9FABA</name>
<organism evidence="2 3">
    <name type="scientific">Trifolium medium</name>
    <dbReference type="NCBI Taxonomy" id="97028"/>
    <lineage>
        <taxon>Eukaryota</taxon>
        <taxon>Viridiplantae</taxon>
        <taxon>Streptophyta</taxon>
        <taxon>Embryophyta</taxon>
        <taxon>Tracheophyta</taxon>
        <taxon>Spermatophyta</taxon>
        <taxon>Magnoliopsida</taxon>
        <taxon>eudicotyledons</taxon>
        <taxon>Gunneridae</taxon>
        <taxon>Pentapetalae</taxon>
        <taxon>rosids</taxon>
        <taxon>fabids</taxon>
        <taxon>Fabales</taxon>
        <taxon>Fabaceae</taxon>
        <taxon>Papilionoideae</taxon>
        <taxon>50 kb inversion clade</taxon>
        <taxon>NPAAA clade</taxon>
        <taxon>Hologalegina</taxon>
        <taxon>IRL clade</taxon>
        <taxon>Trifolieae</taxon>
        <taxon>Trifolium</taxon>
    </lineage>
</organism>
<dbReference type="EMBL" id="LXQA010403618">
    <property type="protein sequence ID" value="MCI49598.1"/>
    <property type="molecule type" value="Genomic_DNA"/>
</dbReference>
<evidence type="ECO:0000256" key="1">
    <source>
        <dbReference type="SAM" id="MobiDB-lite"/>
    </source>
</evidence>
<protein>
    <submittedName>
        <fullName evidence="2">Uncharacterized protein</fullName>
    </submittedName>
</protein>
<dbReference type="AlphaFoldDB" id="A0A392SL32"/>
<reference evidence="2 3" key="1">
    <citation type="journal article" date="2018" name="Front. Plant Sci.">
        <title>Red Clover (Trifolium pratense) and Zigzag Clover (T. medium) - A Picture of Genomic Similarities and Differences.</title>
        <authorList>
            <person name="Dluhosova J."/>
            <person name="Istvanek J."/>
            <person name="Nedelnik J."/>
            <person name="Repkova J."/>
        </authorList>
    </citation>
    <scope>NUCLEOTIDE SEQUENCE [LARGE SCALE GENOMIC DNA]</scope>
    <source>
        <strain evidence="3">cv. 10/8</strain>
        <tissue evidence="2">Leaf</tissue>
    </source>
</reference>
<feature type="compositionally biased region" description="Basic and acidic residues" evidence="1">
    <location>
        <begin position="1"/>
        <end position="36"/>
    </location>
</feature>
<feature type="region of interest" description="Disordered" evidence="1">
    <location>
        <begin position="1"/>
        <end position="55"/>
    </location>
</feature>
<dbReference type="Proteomes" id="UP000265520">
    <property type="component" value="Unassembled WGS sequence"/>
</dbReference>
<evidence type="ECO:0000313" key="2">
    <source>
        <dbReference type="EMBL" id="MCI49598.1"/>
    </source>
</evidence>
<comment type="caution">
    <text evidence="2">The sequence shown here is derived from an EMBL/GenBank/DDBJ whole genome shotgun (WGS) entry which is preliminary data.</text>
</comment>
<feature type="non-terminal residue" evidence="2">
    <location>
        <position position="55"/>
    </location>
</feature>
<accession>A0A392SL32</accession>
<keyword evidence="3" id="KW-1185">Reference proteome</keyword>